<feature type="region of interest" description="Disordered" evidence="1">
    <location>
        <begin position="72"/>
        <end position="92"/>
    </location>
</feature>
<sequence length="92" mass="10405">MQVSFTIDDNIKDQLQAIADEQGRPLSNLIKKMIKDYLMKHNYTNGGSGEKKPYCNNCEKVLSKEEFGSPIHSGHLITMKDSSVSNTERTQQ</sequence>
<evidence type="ECO:0000256" key="1">
    <source>
        <dbReference type="SAM" id="MobiDB-lite"/>
    </source>
</evidence>
<dbReference type="AlphaFoldDB" id="A0A0F8XFS4"/>
<dbReference type="SUPFAM" id="SSF47598">
    <property type="entry name" value="Ribbon-helix-helix"/>
    <property type="match status" value="1"/>
</dbReference>
<organism evidence="3">
    <name type="scientific">marine sediment metagenome</name>
    <dbReference type="NCBI Taxonomy" id="412755"/>
    <lineage>
        <taxon>unclassified sequences</taxon>
        <taxon>metagenomes</taxon>
        <taxon>ecological metagenomes</taxon>
    </lineage>
</organism>
<dbReference type="InterPro" id="IPR010985">
    <property type="entry name" value="Ribbon_hlx_hlx"/>
</dbReference>
<feature type="compositionally biased region" description="Polar residues" evidence="1">
    <location>
        <begin position="80"/>
        <end position="92"/>
    </location>
</feature>
<dbReference type="InterPro" id="IPR013321">
    <property type="entry name" value="Arc_rbn_hlx_hlx"/>
</dbReference>
<dbReference type="EMBL" id="LAZR01059463">
    <property type="protein sequence ID" value="KKK67733.1"/>
    <property type="molecule type" value="Genomic_DNA"/>
</dbReference>
<name>A0A0F8XFS4_9ZZZZ</name>
<dbReference type="GO" id="GO:0006355">
    <property type="term" value="P:regulation of DNA-templated transcription"/>
    <property type="evidence" value="ECO:0007669"/>
    <property type="project" value="InterPro"/>
</dbReference>
<gene>
    <name evidence="3" type="ORF">LCGC14_2951120</name>
</gene>
<comment type="caution">
    <text evidence="3">The sequence shown here is derived from an EMBL/GenBank/DDBJ whole genome shotgun (WGS) entry which is preliminary data.</text>
</comment>
<dbReference type="Pfam" id="PF07878">
    <property type="entry name" value="RHH_5"/>
    <property type="match status" value="1"/>
</dbReference>
<feature type="domain" description="CopG-like ribbon-helix-helix" evidence="2">
    <location>
        <begin position="9"/>
        <end position="41"/>
    </location>
</feature>
<accession>A0A0F8XFS4</accession>
<evidence type="ECO:0000313" key="3">
    <source>
        <dbReference type="EMBL" id="KKK67733.1"/>
    </source>
</evidence>
<evidence type="ECO:0000259" key="2">
    <source>
        <dbReference type="Pfam" id="PF07878"/>
    </source>
</evidence>
<reference evidence="3" key="1">
    <citation type="journal article" date="2015" name="Nature">
        <title>Complex archaea that bridge the gap between prokaryotes and eukaryotes.</title>
        <authorList>
            <person name="Spang A."/>
            <person name="Saw J.H."/>
            <person name="Jorgensen S.L."/>
            <person name="Zaremba-Niedzwiedzka K."/>
            <person name="Martijn J."/>
            <person name="Lind A.E."/>
            <person name="van Eijk R."/>
            <person name="Schleper C."/>
            <person name="Guy L."/>
            <person name="Ettema T.J."/>
        </authorList>
    </citation>
    <scope>NUCLEOTIDE SEQUENCE</scope>
</reference>
<dbReference type="Gene3D" id="1.10.1220.10">
    <property type="entry name" value="Met repressor-like"/>
    <property type="match status" value="1"/>
</dbReference>
<protein>
    <recommendedName>
        <fullName evidence="2">CopG-like ribbon-helix-helix domain-containing protein</fullName>
    </recommendedName>
</protein>
<proteinExistence type="predicted"/>
<dbReference type="InterPro" id="IPR012869">
    <property type="entry name" value="RHH_5"/>
</dbReference>